<reference evidence="2" key="1">
    <citation type="submission" date="2018-05" db="EMBL/GenBank/DDBJ databases">
        <authorList>
            <person name="Lanie J.A."/>
            <person name="Ng W.-L."/>
            <person name="Kazmierczak K.M."/>
            <person name="Andrzejewski T.M."/>
            <person name="Davidsen T.M."/>
            <person name="Wayne K.J."/>
            <person name="Tettelin H."/>
            <person name="Glass J.I."/>
            <person name="Rusch D."/>
            <person name="Podicherti R."/>
            <person name="Tsui H.-C.T."/>
            <person name="Winkler M.E."/>
        </authorList>
    </citation>
    <scope>NUCLEOTIDE SEQUENCE</scope>
</reference>
<dbReference type="GO" id="GO:0004069">
    <property type="term" value="F:L-aspartate:2-oxoglutarate aminotransferase activity"/>
    <property type="evidence" value="ECO:0007669"/>
    <property type="project" value="InterPro"/>
</dbReference>
<feature type="non-terminal residue" evidence="2">
    <location>
        <position position="1"/>
    </location>
</feature>
<sequence length="493" mass="57372">FKLDRIAATSPLLRFENLMRLGLRLPAVTSSDAEIPQVEHVFLGLLRSSSLNVKNIETPLIHKKIQSIFLNKRMLPNSYDYNEVVRIFGATPKFELFRSTADELLQMVEDMFSVHDPNRIHCFRIQTKAPGILKLMIMLPLPLFNEVSNQKIVLHLKNRFNHRSLEWYTASEGEKCRLHLDLETPLESSEYLHKKTDLLLLEKELSDLINPWDYRLKEWLRNHYPGSDGKTLFERYAPLMPGHYKVRVSCEDAAEDIRHLEKLSHGEPIQVDLKPFQTPSIIPGPVSLLLLYTQEQLDLNQVMPALQNLGVHVIDQLSTRFGNHEKTLGYLQSFRVTRKDGTSIDEKRYKSLLEEILREEFLGRTRNDPLNALALLADLDLGAIKILQLYRNLYLQLNDPYSMDTVNQCLLRNSGCAFSLYQTFSTRFSPEQSYGQLDYRQQVLLPEKDAQFKDLLNKVKDLGEDVILRRLYDLIQNTLRTNFFRKHEISETF</sequence>
<gene>
    <name evidence="2" type="ORF">METZ01_LOCUS228171</name>
</gene>
<dbReference type="InterPro" id="IPR007780">
    <property type="entry name" value="NAD_Glu_DH_bac"/>
</dbReference>
<dbReference type="Pfam" id="PF21078">
    <property type="entry name" value="GDH_HM3"/>
    <property type="match status" value="1"/>
</dbReference>
<protein>
    <recommendedName>
        <fullName evidence="1">NAD-glutamate dehydrogenase ACT3 domain-containing protein</fullName>
    </recommendedName>
</protein>
<dbReference type="Pfam" id="PF21073">
    <property type="entry name" value="GDH_HM1"/>
    <property type="match status" value="1"/>
</dbReference>
<proteinExistence type="predicted"/>
<dbReference type="Pfam" id="PF21079">
    <property type="entry name" value="GDH_HM2"/>
    <property type="match status" value="1"/>
</dbReference>
<dbReference type="EMBL" id="UINC01055904">
    <property type="protein sequence ID" value="SVB75317.1"/>
    <property type="molecule type" value="Genomic_DNA"/>
</dbReference>
<feature type="domain" description="NAD-glutamate dehydrogenase ACT3" evidence="1">
    <location>
        <begin position="286"/>
        <end position="347"/>
    </location>
</feature>
<dbReference type="PANTHER" id="PTHR43403">
    <property type="entry name" value="NAD-SPECIFIC GLUTAMATE DEHYDROGENASE"/>
    <property type="match status" value="1"/>
</dbReference>
<dbReference type="PANTHER" id="PTHR43403:SF1">
    <property type="entry name" value="NAD-SPECIFIC GLUTAMATE DEHYDROGENASE"/>
    <property type="match status" value="1"/>
</dbReference>
<dbReference type="Pfam" id="PF21077">
    <property type="entry name" value="GDH_ACT3"/>
    <property type="match status" value="1"/>
</dbReference>
<evidence type="ECO:0000313" key="2">
    <source>
        <dbReference type="EMBL" id="SVB75317.1"/>
    </source>
</evidence>
<dbReference type="AlphaFoldDB" id="A0A382GL17"/>
<feature type="non-terminal residue" evidence="2">
    <location>
        <position position="493"/>
    </location>
</feature>
<dbReference type="InterPro" id="IPR049064">
    <property type="entry name" value="NAD_Glu_DH_ACT3"/>
</dbReference>
<organism evidence="2">
    <name type="scientific">marine metagenome</name>
    <dbReference type="NCBI Taxonomy" id="408172"/>
    <lineage>
        <taxon>unclassified sequences</taxon>
        <taxon>metagenomes</taxon>
        <taxon>ecological metagenomes</taxon>
    </lineage>
</organism>
<dbReference type="InterPro" id="IPR049058">
    <property type="entry name" value="NAD_Glu_DH_HM2"/>
</dbReference>
<dbReference type="InterPro" id="IPR049056">
    <property type="entry name" value="NAD_Glu_DH_HM3"/>
</dbReference>
<dbReference type="InterPro" id="IPR049059">
    <property type="entry name" value="NAD_Glu_DH_HM1"/>
</dbReference>
<dbReference type="GO" id="GO:0004352">
    <property type="term" value="F:glutamate dehydrogenase (NAD+) activity"/>
    <property type="evidence" value="ECO:0007669"/>
    <property type="project" value="InterPro"/>
</dbReference>
<dbReference type="GO" id="GO:0006538">
    <property type="term" value="P:L-glutamate catabolic process"/>
    <property type="evidence" value="ECO:0007669"/>
    <property type="project" value="InterPro"/>
</dbReference>
<name>A0A382GL17_9ZZZZ</name>
<accession>A0A382GL17</accession>
<evidence type="ECO:0000259" key="1">
    <source>
        <dbReference type="Pfam" id="PF21077"/>
    </source>
</evidence>